<proteinExistence type="predicted"/>
<organism evidence="1 2">
    <name type="scientific">Taklimakanibacter albus</name>
    <dbReference type="NCBI Taxonomy" id="2800327"/>
    <lineage>
        <taxon>Bacteria</taxon>
        <taxon>Pseudomonadati</taxon>
        <taxon>Pseudomonadota</taxon>
        <taxon>Alphaproteobacteria</taxon>
        <taxon>Hyphomicrobiales</taxon>
        <taxon>Aestuariivirgaceae</taxon>
        <taxon>Taklimakanibacter</taxon>
    </lineage>
</organism>
<sequence>MRSFIYEALPSRVIFGVGALDQLAGEIERLGLAKVMLLSTPHHRKLSEAVAAALGERSAGVYDQVVMHVPVEAAQAARTEAVRRGAQGCVALGGGSTIGLGKAIALVYDLPIIAVPTTYAGSEMTPIWGMTENGVKKTGRDAKVLPRTVIYDPNLTISLPVPLSVVSGMNAIAHAVEGLYAQDANPIVSLMAEEGIRALAAALPLIHADPRDLAARADALYGAWLCGAVLGAVGMALHHKICHTLGGTFSLPHAETHAVILPHAAAYNRAAAASAMAKAARALGANDAPAALHHLAKRLDAPLALKDLGMREADLDRAAELVVAQPYWNPAPVELKRVQALLERAWRGLPPA</sequence>
<dbReference type="Proteomes" id="UP000616151">
    <property type="component" value="Unassembled WGS sequence"/>
</dbReference>
<evidence type="ECO:0000313" key="2">
    <source>
        <dbReference type="Proteomes" id="UP000616151"/>
    </source>
</evidence>
<name>A0ACC5R8P9_9HYPH</name>
<reference evidence="1" key="1">
    <citation type="submission" date="2021-01" db="EMBL/GenBank/DDBJ databases">
        <authorList>
            <person name="Sun Q."/>
        </authorList>
    </citation>
    <scope>NUCLEOTIDE SEQUENCE</scope>
    <source>
        <strain evidence="1">YIM B02566</strain>
    </source>
</reference>
<comment type="caution">
    <text evidence="1">The sequence shown here is derived from an EMBL/GenBank/DDBJ whole genome shotgun (WGS) entry which is preliminary data.</text>
</comment>
<dbReference type="EMBL" id="JAENHL010000007">
    <property type="protein sequence ID" value="MBK1869026.1"/>
    <property type="molecule type" value="Genomic_DNA"/>
</dbReference>
<gene>
    <name evidence="1" type="ORF">JHL16_21885</name>
</gene>
<evidence type="ECO:0000313" key="1">
    <source>
        <dbReference type="EMBL" id="MBK1869026.1"/>
    </source>
</evidence>
<keyword evidence="2" id="KW-1185">Reference proteome</keyword>
<protein>
    <submittedName>
        <fullName evidence="1">Maleylacetate reductase</fullName>
    </submittedName>
</protein>
<accession>A0ACC5R8P9</accession>